<dbReference type="OMA" id="IWRRNIS"/>
<dbReference type="CDD" id="cd07813">
    <property type="entry name" value="COQ10p_like"/>
    <property type="match status" value="1"/>
</dbReference>
<dbReference type="InterPro" id="IPR005031">
    <property type="entry name" value="COQ10_START"/>
</dbReference>
<reference evidence="5 6" key="1">
    <citation type="journal article" date="2021" name="Nat. Plants">
        <title>The Taxus genome provides insights into paclitaxel biosynthesis.</title>
        <authorList>
            <person name="Xiong X."/>
            <person name="Gou J."/>
            <person name="Liao Q."/>
            <person name="Li Y."/>
            <person name="Zhou Q."/>
            <person name="Bi G."/>
            <person name="Li C."/>
            <person name="Du R."/>
            <person name="Wang X."/>
            <person name="Sun T."/>
            <person name="Guo L."/>
            <person name="Liang H."/>
            <person name="Lu P."/>
            <person name="Wu Y."/>
            <person name="Zhang Z."/>
            <person name="Ro D.K."/>
            <person name="Shang Y."/>
            <person name="Huang S."/>
            <person name="Yan J."/>
        </authorList>
    </citation>
    <scope>NUCLEOTIDE SEQUENCE [LARGE SCALE GENOMIC DNA]</scope>
    <source>
        <strain evidence="5">Ta-2019</strain>
    </source>
</reference>
<evidence type="ECO:0000313" key="6">
    <source>
        <dbReference type="Proteomes" id="UP000824469"/>
    </source>
</evidence>
<protein>
    <recommendedName>
        <fullName evidence="4">Coenzyme Q-binding protein COQ10 START domain-containing protein</fullName>
    </recommendedName>
</protein>
<dbReference type="GO" id="GO:0048039">
    <property type="term" value="F:ubiquinone binding"/>
    <property type="evidence" value="ECO:0007669"/>
    <property type="project" value="InterPro"/>
</dbReference>
<comment type="caution">
    <text evidence="5">The sequence shown here is derived from an EMBL/GenBank/DDBJ whole genome shotgun (WGS) entry which is preliminary data.</text>
</comment>
<feature type="domain" description="Coenzyme Q-binding protein COQ10 START" evidence="4">
    <location>
        <begin position="112"/>
        <end position="220"/>
    </location>
</feature>
<dbReference type="SUPFAM" id="SSF55961">
    <property type="entry name" value="Bet v1-like"/>
    <property type="match status" value="1"/>
</dbReference>
<dbReference type="PANTHER" id="PTHR12901:SF10">
    <property type="entry name" value="COENZYME Q-BINDING PROTEIN COQ10, MITOCHONDRIAL"/>
    <property type="match status" value="1"/>
</dbReference>
<dbReference type="Proteomes" id="UP000824469">
    <property type="component" value="Unassembled WGS sequence"/>
</dbReference>
<dbReference type="GO" id="GO:0005739">
    <property type="term" value="C:mitochondrion"/>
    <property type="evidence" value="ECO:0007669"/>
    <property type="project" value="TreeGrafter"/>
</dbReference>
<dbReference type="AlphaFoldDB" id="A0AA38GXR5"/>
<evidence type="ECO:0000256" key="1">
    <source>
        <dbReference type="ARBA" id="ARBA00006885"/>
    </source>
</evidence>
<keyword evidence="6" id="KW-1185">Reference proteome</keyword>
<dbReference type="GO" id="GO:0045333">
    <property type="term" value="P:cellular respiration"/>
    <property type="evidence" value="ECO:0007669"/>
    <property type="project" value="InterPro"/>
</dbReference>
<name>A0AA38GXR5_TAXCH</name>
<dbReference type="PANTHER" id="PTHR12901">
    <property type="entry name" value="SPERM PROTEIN HOMOLOG"/>
    <property type="match status" value="1"/>
</dbReference>
<dbReference type="Pfam" id="PF03364">
    <property type="entry name" value="Polyketide_cyc"/>
    <property type="match status" value="1"/>
</dbReference>
<gene>
    <name evidence="5" type="ORF">KI387_002977</name>
</gene>
<evidence type="ECO:0000259" key="4">
    <source>
        <dbReference type="Pfam" id="PF03364"/>
    </source>
</evidence>
<accession>A0AA38GXR5</accession>
<proteinExistence type="inferred from homology"/>
<dbReference type="InterPro" id="IPR044996">
    <property type="entry name" value="COQ10-like"/>
</dbReference>
<evidence type="ECO:0000313" key="5">
    <source>
        <dbReference type="EMBL" id="KAH9330869.1"/>
    </source>
</evidence>
<dbReference type="Gene3D" id="3.30.530.20">
    <property type="match status" value="1"/>
</dbReference>
<evidence type="ECO:0000256" key="3">
    <source>
        <dbReference type="ARBA" id="ARBA00024947"/>
    </source>
</evidence>
<dbReference type="InterPro" id="IPR023393">
    <property type="entry name" value="START-like_dom_sf"/>
</dbReference>
<comment type="similarity">
    <text evidence="1">Belongs to the COQ10 family.</text>
</comment>
<organism evidence="5 6">
    <name type="scientific">Taxus chinensis</name>
    <name type="common">Chinese yew</name>
    <name type="synonym">Taxus wallichiana var. chinensis</name>
    <dbReference type="NCBI Taxonomy" id="29808"/>
    <lineage>
        <taxon>Eukaryota</taxon>
        <taxon>Viridiplantae</taxon>
        <taxon>Streptophyta</taxon>
        <taxon>Embryophyta</taxon>
        <taxon>Tracheophyta</taxon>
        <taxon>Spermatophyta</taxon>
        <taxon>Pinopsida</taxon>
        <taxon>Pinidae</taxon>
        <taxon>Conifers II</taxon>
        <taxon>Cupressales</taxon>
        <taxon>Taxaceae</taxon>
        <taxon>Taxus</taxon>
    </lineage>
</organism>
<evidence type="ECO:0000256" key="2">
    <source>
        <dbReference type="ARBA" id="ARBA00011814"/>
    </source>
</evidence>
<sequence>MRPFSIMSKAALRVLSSRGQRPGFRLGSILGRDELICCNGDGGLYGPSQFNKIARSDAKGILKERNWRQEGIWRRNISIARMGAQQARGFLGCGDGDEECGLAKTYEERRIIGYSPEQLFVVVAAVDLYEDFVPWCQRSTILYHKNDEAFDAELQIGFKFLVERYISHVELKKPNYVKSTASESNLFKYLINIWEFKDGPVPGSCDLHFTVDFQFQSPLYRK</sequence>
<comment type="subunit">
    <text evidence="2">Interacts with coenzyme Q.</text>
</comment>
<feature type="non-terminal residue" evidence="5">
    <location>
        <position position="222"/>
    </location>
</feature>
<comment type="function">
    <text evidence="3">Required for the function of coenzyme Q in the respiratory chain. May serve as a chaperone or may be involved in the transport of Q6 from its site of synthesis to the catalytic sites of the respiratory complexes.</text>
</comment>
<dbReference type="EMBL" id="JAHRHJ020000001">
    <property type="protein sequence ID" value="KAH9330869.1"/>
    <property type="molecule type" value="Genomic_DNA"/>
</dbReference>